<evidence type="ECO:0000313" key="3">
    <source>
        <dbReference type="EMBL" id="PRY27763.1"/>
    </source>
</evidence>
<dbReference type="InterPro" id="IPR036291">
    <property type="entry name" value="NAD(P)-bd_dom_sf"/>
</dbReference>
<keyword evidence="4" id="KW-1185">Reference proteome</keyword>
<dbReference type="AlphaFoldDB" id="A0A2T0S374"/>
<gene>
    <name evidence="3" type="ORF">CLV58_13233</name>
</gene>
<dbReference type="PANTHER" id="PTHR43157:SF31">
    <property type="entry name" value="PHOSPHATIDYLINOSITOL-GLYCAN BIOSYNTHESIS CLASS F PROTEIN"/>
    <property type="match status" value="1"/>
</dbReference>
<reference evidence="3 4" key="1">
    <citation type="submission" date="2018-03" db="EMBL/GenBank/DDBJ databases">
        <title>Genomic Encyclopedia of Archaeal and Bacterial Type Strains, Phase II (KMG-II): from individual species to whole genera.</title>
        <authorList>
            <person name="Goeker M."/>
        </authorList>
    </citation>
    <scope>NUCLEOTIDE SEQUENCE [LARGE SCALE GENOMIC DNA]</scope>
    <source>
        <strain evidence="3 4">DSM 28354</strain>
    </source>
</reference>
<comment type="caution">
    <text evidence="3">The sequence shown here is derived from an EMBL/GenBank/DDBJ whole genome shotgun (WGS) entry which is preliminary data.</text>
</comment>
<dbReference type="SUPFAM" id="SSF51735">
    <property type="entry name" value="NAD(P)-binding Rossmann-fold domains"/>
    <property type="match status" value="1"/>
</dbReference>
<dbReference type="InterPro" id="IPR002347">
    <property type="entry name" value="SDR_fam"/>
</dbReference>
<evidence type="ECO:0000256" key="1">
    <source>
        <dbReference type="ARBA" id="ARBA00023002"/>
    </source>
</evidence>
<evidence type="ECO:0000313" key="4">
    <source>
        <dbReference type="Proteomes" id="UP000238375"/>
    </source>
</evidence>
<dbReference type="Proteomes" id="UP000238375">
    <property type="component" value="Unassembled WGS sequence"/>
</dbReference>
<sequence>MRLYKAGLTTAVKHTNTTMGTKRAIITGANSGIGLATAKALATRSFDVVLLCRNERKGQTALAAVKAANPDVQVDLITTDLANLESVRQAATEIRQRFDRIDVLINNAGYTPATIEFASDGTELSFFASHVGHFVLTHALLDLMQQTATKTGDVRIINLSSAAHAFGSKSRFFRHIDTMSTWAAYGDDKLANVLFTKALAKQLAGTGITAYSVHPGVVRTSFGSDTPGFIGQALKLAAPLMRSPDKGAQTSVFLASAPLKAIGASNNGGYFADSRPKRTANRDVTDANAEWLWTKSMQYVQ</sequence>
<keyword evidence="1" id="KW-0560">Oxidoreductase</keyword>
<dbReference type="PRINTS" id="PR00081">
    <property type="entry name" value="GDHRDH"/>
</dbReference>
<organism evidence="3 4">
    <name type="scientific">Spirosoma oryzae</name>
    <dbReference type="NCBI Taxonomy" id="1469603"/>
    <lineage>
        <taxon>Bacteria</taxon>
        <taxon>Pseudomonadati</taxon>
        <taxon>Bacteroidota</taxon>
        <taxon>Cytophagia</taxon>
        <taxon>Cytophagales</taxon>
        <taxon>Cytophagaceae</taxon>
        <taxon>Spirosoma</taxon>
    </lineage>
</organism>
<proteinExistence type="inferred from homology"/>
<evidence type="ECO:0000256" key="2">
    <source>
        <dbReference type="RuleBase" id="RU000363"/>
    </source>
</evidence>
<dbReference type="Pfam" id="PF00106">
    <property type="entry name" value="adh_short"/>
    <property type="match status" value="1"/>
</dbReference>
<protein>
    <submittedName>
        <fullName evidence="3">Short-subunit dehydrogenase</fullName>
    </submittedName>
</protein>
<accession>A0A2T0S374</accession>
<dbReference type="Gene3D" id="3.40.50.720">
    <property type="entry name" value="NAD(P)-binding Rossmann-like Domain"/>
    <property type="match status" value="1"/>
</dbReference>
<name>A0A2T0S374_9BACT</name>
<comment type="similarity">
    <text evidence="2">Belongs to the short-chain dehydrogenases/reductases (SDR) family.</text>
</comment>
<dbReference type="PRINTS" id="PR00080">
    <property type="entry name" value="SDRFAMILY"/>
</dbReference>
<dbReference type="PANTHER" id="PTHR43157">
    <property type="entry name" value="PHOSPHATIDYLINOSITOL-GLYCAN BIOSYNTHESIS CLASS F PROTEIN-RELATED"/>
    <property type="match status" value="1"/>
</dbReference>
<dbReference type="EMBL" id="PVTE01000032">
    <property type="protein sequence ID" value="PRY27763.1"/>
    <property type="molecule type" value="Genomic_DNA"/>
</dbReference>
<dbReference type="GO" id="GO:0016491">
    <property type="term" value="F:oxidoreductase activity"/>
    <property type="evidence" value="ECO:0007669"/>
    <property type="project" value="UniProtKB-KW"/>
</dbReference>